<gene>
    <name evidence="23" type="primary">LOC104605248</name>
</gene>
<dbReference type="Gene3D" id="3.30.200.20">
    <property type="entry name" value="Phosphorylase Kinase, domain 1"/>
    <property type="match status" value="1"/>
</dbReference>
<dbReference type="FunFam" id="3.80.10.10:FF:000275">
    <property type="entry name" value="Leucine-rich repeat receptor-like protein kinase"/>
    <property type="match status" value="1"/>
</dbReference>
<dbReference type="InterPro" id="IPR008271">
    <property type="entry name" value="Ser/Thr_kinase_AS"/>
</dbReference>
<dbReference type="OrthoDB" id="676979at2759"/>
<evidence type="ECO:0000259" key="21">
    <source>
        <dbReference type="PROSITE" id="PS50011"/>
    </source>
</evidence>
<dbReference type="InterPro" id="IPR011009">
    <property type="entry name" value="Kinase-like_dom_sf"/>
</dbReference>
<evidence type="ECO:0000256" key="2">
    <source>
        <dbReference type="ARBA" id="ARBA00008684"/>
    </source>
</evidence>
<dbReference type="InterPro" id="IPR013210">
    <property type="entry name" value="LRR_N_plant-typ"/>
</dbReference>
<evidence type="ECO:0000256" key="13">
    <source>
        <dbReference type="ARBA" id="ARBA00022777"/>
    </source>
</evidence>
<evidence type="ECO:0000256" key="19">
    <source>
        <dbReference type="ARBA" id="ARBA00047899"/>
    </source>
</evidence>
<evidence type="ECO:0000256" key="1">
    <source>
        <dbReference type="ARBA" id="ARBA00004251"/>
    </source>
</evidence>
<sequence length="1051" mass="114756">MICLLDMHSMVCLSFQLNALLLWSAWISSLLSGSFIINTAAVTTNTPLGGSETDHLALQAFKAKITQDPFGVMASWNDSLHFCFWEGVSCINPQHSPRVVTLDLQSSGLVGSIAPEIGNLSFIRQIWLRNNSFHGEIPQQIGRLFRIQVLVLSSNSLEGQIPGNLSRCSNLKILSLSWNNLTGKIPTELGTLLKLEVLRVQNNNLMGEIPPSLGNLSSLVNLTAQYNSLEGGIPGTIGRLQRLQMLLLGENRLSGMVPPSLFNLSSLINFYVEGNRLKGNLPHNIGLTLPNIHEITLGENQFTGTIPVSLSNASKLEWLQLRNNSFIGRVSIDFRGLHRLRVLTLGLNYLGSGEMDDLSFINTMTNCSILEGIGLEMNQFGGFLPSSLGNLSTQFSELTLGSNQISGSFPSGIENYVNLVTLGLEQNIFTGELPSSIGKLQQLSTLSLGGNMFSGQLPSSLGNLTRLSILGLEMNNFSGSIPPLLGKCHYLLSLGLSQNTLTGSIPRELFDLSSSLITLDLSQNRLVGSLPSEIGKLTSLGVLDVSENRLSGEIPNTLSSCTSLENMLMQGNHFSGSIPTSLNSLRGLEYLDLSRNNLSGPIPKYLQELRFLLNLNLSFNNLEGEVPTNGVFGNASAISIVGNNKLCGGVSSLKLPACSIQTSERKGTTHHSFKLVLCITIVGVTLCLISISILLILFLKKRQKKEHSSESSVGNHHLMISYEELLKATGGFNSSNLIGVGSFGSVYKGTLEQCQTIVAVKVINLQQRGASKSFLAECEAWRNIRHRNLVKIITSCSSADFKGNDFKAVVYEFMSNGNLDKWLHQEEINHDQVEPRRHLNILQRLNIAIDVASALDYLHHHCQVAVIHCDLKPSNILLDDNLTAHVGDFGLSRFLLEMSKRSSLSQSSSVGIKGSIGYAAPEYGVGAAVSTHADMYSYGILLLEMFTGKRPTNEMFKDGLDLHNIAKMASPDKVWEILDPSLLFSQGKDGEEETEVTNATEQCLISVVKVGVSCSMPSPRERMDAREAVKELQLIREIYLGLRTHGTNEMQ</sequence>
<dbReference type="Proteomes" id="UP000189703">
    <property type="component" value="Unplaced"/>
</dbReference>
<keyword evidence="11" id="KW-0677">Repeat</keyword>
<keyword evidence="12" id="KW-0547">Nucleotide-binding</keyword>
<keyword evidence="13" id="KW-0418">Kinase</keyword>
<dbReference type="PROSITE" id="PS00107">
    <property type="entry name" value="PROTEIN_KINASE_ATP"/>
    <property type="match status" value="1"/>
</dbReference>
<dbReference type="InterPro" id="IPR001245">
    <property type="entry name" value="Ser-Thr/Tyr_kinase_cat_dom"/>
</dbReference>
<proteinExistence type="inferred from homology"/>
<evidence type="ECO:0000256" key="17">
    <source>
        <dbReference type="ARBA" id="ARBA00023170"/>
    </source>
</evidence>
<evidence type="ECO:0000256" key="16">
    <source>
        <dbReference type="ARBA" id="ARBA00023136"/>
    </source>
</evidence>
<dbReference type="Pfam" id="PF08263">
    <property type="entry name" value="LRRNT_2"/>
    <property type="match status" value="1"/>
</dbReference>
<dbReference type="AlphaFoldDB" id="A0A1U8AY01"/>
<dbReference type="FunFam" id="3.80.10.10:FF:000041">
    <property type="entry name" value="LRR receptor-like serine/threonine-protein kinase ERECTA"/>
    <property type="match status" value="1"/>
</dbReference>
<dbReference type="InterPro" id="IPR001611">
    <property type="entry name" value="Leu-rich_rpt"/>
</dbReference>
<dbReference type="SUPFAM" id="SSF56112">
    <property type="entry name" value="Protein kinase-like (PK-like)"/>
    <property type="match status" value="1"/>
</dbReference>
<dbReference type="InterPro" id="IPR051809">
    <property type="entry name" value="Plant_receptor-like_S/T_kinase"/>
</dbReference>
<evidence type="ECO:0000313" key="22">
    <source>
        <dbReference type="Proteomes" id="UP000189703"/>
    </source>
</evidence>
<dbReference type="PANTHER" id="PTHR27008:SF499">
    <property type="entry name" value="OS06G0581500 PROTEIN"/>
    <property type="match status" value="1"/>
</dbReference>
<accession>A0A1U8AY01</accession>
<dbReference type="Gene3D" id="3.80.10.10">
    <property type="entry name" value="Ribonuclease Inhibitor"/>
    <property type="match status" value="4"/>
</dbReference>
<dbReference type="GeneID" id="104605248"/>
<keyword evidence="4" id="KW-1003">Cell membrane</keyword>
<evidence type="ECO:0000256" key="10">
    <source>
        <dbReference type="ARBA" id="ARBA00022729"/>
    </source>
</evidence>
<dbReference type="FunFam" id="1.10.510.10:FF:000358">
    <property type="entry name" value="Putative leucine-rich repeat receptor-like serine/threonine-protein kinase"/>
    <property type="match status" value="1"/>
</dbReference>
<keyword evidence="22" id="KW-1185">Reference proteome</keyword>
<dbReference type="GO" id="GO:0005524">
    <property type="term" value="F:ATP binding"/>
    <property type="evidence" value="ECO:0007669"/>
    <property type="project" value="UniProtKB-UniRule"/>
</dbReference>
<evidence type="ECO:0000256" key="14">
    <source>
        <dbReference type="ARBA" id="ARBA00022840"/>
    </source>
</evidence>
<protein>
    <recommendedName>
        <fullName evidence="3">non-specific serine/threonine protein kinase</fullName>
        <ecNumber evidence="3">2.7.11.1</ecNumber>
    </recommendedName>
</protein>
<dbReference type="InterPro" id="IPR017441">
    <property type="entry name" value="Protein_kinase_ATP_BS"/>
</dbReference>
<keyword evidence="10" id="KW-0732">Signal</keyword>
<keyword evidence="5" id="KW-0723">Serine/threonine-protein kinase</keyword>
<organism evidence="22 23">
    <name type="scientific">Nelumbo nucifera</name>
    <name type="common">Sacred lotus</name>
    <dbReference type="NCBI Taxonomy" id="4432"/>
    <lineage>
        <taxon>Eukaryota</taxon>
        <taxon>Viridiplantae</taxon>
        <taxon>Streptophyta</taxon>
        <taxon>Embryophyta</taxon>
        <taxon>Tracheophyta</taxon>
        <taxon>Spermatophyta</taxon>
        <taxon>Magnoliopsida</taxon>
        <taxon>Proteales</taxon>
        <taxon>Nelumbonaceae</taxon>
        <taxon>Nelumbo</taxon>
    </lineage>
</organism>
<evidence type="ECO:0000313" key="23">
    <source>
        <dbReference type="RefSeq" id="XP_010268235.1"/>
    </source>
</evidence>
<dbReference type="RefSeq" id="XP_010268235.1">
    <property type="nucleotide sequence ID" value="XM_010269933.1"/>
</dbReference>
<dbReference type="PROSITE" id="PS50011">
    <property type="entry name" value="PROTEIN_KINASE_DOM"/>
    <property type="match status" value="1"/>
</dbReference>
<evidence type="ECO:0000256" key="18">
    <source>
        <dbReference type="ARBA" id="ARBA00023180"/>
    </source>
</evidence>
<evidence type="ECO:0000256" key="7">
    <source>
        <dbReference type="ARBA" id="ARBA00022614"/>
    </source>
</evidence>
<dbReference type="SMART" id="SM00369">
    <property type="entry name" value="LRR_TYP"/>
    <property type="match status" value="7"/>
</dbReference>
<keyword evidence="16" id="KW-0472">Membrane</keyword>
<dbReference type="InterPro" id="IPR003591">
    <property type="entry name" value="Leu-rich_rpt_typical-subtyp"/>
</dbReference>
<name>A0A1U8AY01_NELNU</name>
<comment type="catalytic activity">
    <reaction evidence="20">
        <text>L-seryl-[protein] + ATP = O-phospho-L-seryl-[protein] + ADP + H(+)</text>
        <dbReference type="Rhea" id="RHEA:17989"/>
        <dbReference type="Rhea" id="RHEA-COMP:9863"/>
        <dbReference type="Rhea" id="RHEA-COMP:11604"/>
        <dbReference type="ChEBI" id="CHEBI:15378"/>
        <dbReference type="ChEBI" id="CHEBI:29999"/>
        <dbReference type="ChEBI" id="CHEBI:30616"/>
        <dbReference type="ChEBI" id="CHEBI:83421"/>
        <dbReference type="ChEBI" id="CHEBI:456216"/>
        <dbReference type="EC" id="2.7.11.1"/>
    </reaction>
</comment>
<evidence type="ECO:0000256" key="8">
    <source>
        <dbReference type="ARBA" id="ARBA00022679"/>
    </source>
</evidence>
<keyword evidence="9" id="KW-0812">Transmembrane</keyword>
<dbReference type="GO" id="GO:0005886">
    <property type="term" value="C:plasma membrane"/>
    <property type="evidence" value="ECO:0007669"/>
    <property type="project" value="UniProtKB-SubCell"/>
</dbReference>
<feature type="domain" description="Protein kinase" evidence="21">
    <location>
        <begin position="732"/>
        <end position="1040"/>
    </location>
</feature>
<evidence type="ECO:0000256" key="9">
    <source>
        <dbReference type="ARBA" id="ARBA00022692"/>
    </source>
</evidence>
<evidence type="ECO:0000256" key="11">
    <source>
        <dbReference type="ARBA" id="ARBA00022737"/>
    </source>
</evidence>
<evidence type="ECO:0000256" key="4">
    <source>
        <dbReference type="ARBA" id="ARBA00022475"/>
    </source>
</evidence>
<evidence type="ECO:0000256" key="20">
    <source>
        <dbReference type="ARBA" id="ARBA00048679"/>
    </source>
</evidence>
<evidence type="ECO:0000256" key="12">
    <source>
        <dbReference type="ARBA" id="ARBA00022741"/>
    </source>
</evidence>
<dbReference type="SMART" id="SM00220">
    <property type="entry name" value="S_TKc"/>
    <property type="match status" value="1"/>
</dbReference>
<keyword evidence="15" id="KW-1133">Transmembrane helix</keyword>
<dbReference type="InterPro" id="IPR032675">
    <property type="entry name" value="LRR_dom_sf"/>
</dbReference>
<dbReference type="EC" id="2.7.11.1" evidence="3"/>
<keyword evidence="18" id="KW-0325">Glycoprotein</keyword>
<dbReference type="Pfam" id="PF07714">
    <property type="entry name" value="PK_Tyr_Ser-Thr"/>
    <property type="match status" value="1"/>
</dbReference>
<dbReference type="eggNOG" id="ENOG502QPYS">
    <property type="taxonomic scope" value="Eukaryota"/>
</dbReference>
<comment type="similarity">
    <text evidence="2">Belongs to the protein kinase superfamily. Ser/Thr protein kinase family.</text>
</comment>
<keyword evidence="17" id="KW-0675">Receptor</keyword>
<evidence type="ECO:0000256" key="5">
    <source>
        <dbReference type="ARBA" id="ARBA00022527"/>
    </source>
</evidence>
<dbReference type="GO" id="GO:0004674">
    <property type="term" value="F:protein serine/threonine kinase activity"/>
    <property type="evidence" value="ECO:0007669"/>
    <property type="project" value="UniProtKB-KW"/>
</dbReference>
<dbReference type="FunFam" id="3.80.10.10:FF:000288">
    <property type="entry name" value="LRR receptor-like serine/threonine-protein kinase EFR"/>
    <property type="match status" value="1"/>
</dbReference>
<keyword evidence="14" id="KW-0067">ATP-binding</keyword>
<comment type="subcellular location">
    <subcellularLocation>
        <location evidence="1">Cell membrane</location>
        <topology evidence="1">Single-pass type I membrane protein</topology>
    </subcellularLocation>
</comment>
<dbReference type="PROSITE" id="PS00108">
    <property type="entry name" value="PROTEIN_KINASE_ST"/>
    <property type="match status" value="1"/>
</dbReference>
<dbReference type="Pfam" id="PF00560">
    <property type="entry name" value="LRR_1"/>
    <property type="match status" value="7"/>
</dbReference>
<dbReference type="PANTHER" id="PTHR27008">
    <property type="entry name" value="OS04G0122200 PROTEIN"/>
    <property type="match status" value="1"/>
</dbReference>
<dbReference type="InterPro" id="IPR000719">
    <property type="entry name" value="Prot_kinase_dom"/>
</dbReference>
<dbReference type="OMA" id="HQHENDI"/>
<evidence type="ECO:0000256" key="15">
    <source>
        <dbReference type="ARBA" id="ARBA00022989"/>
    </source>
</evidence>
<keyword evidence="8" id="KW-0808">Transferase</keyword>
<dbReference type="KEGG" id="nnu:104605248"/>
<comment type="catalytic activity">
    <reaction evidence="19">
        <text>L-threonyl-[protein] + ATP = O-phospho-L-threonyl-[protein] + ADP + H(+)</text>
        <dbReference type="Rhea" id="RHEA:46608"/>
        <dbReference type="Rhea" id="RHEA-COMP:11060"/>
        <dbReference type="Rhea" id="RHEA-COMP:11605"/>
        <dbReference type="ChEBI" id="CHEBI:15378"/>
        <dbReference type="ChEBI" id="CHEBI:30013"/>
        <dbReference type="ChEBI" id="CHEBI:30616"/>
        <dbReference type="ChEBI" id="CHEBI:61977"/>
        <dbReference type="ChEBI" id="CHEBI:456216"/>
        <dbReference type="EC" id="2.7.11.1"/>
    </reaction>
</comment>
<dbReference type="FunFam" id="3.30.200.20:FF:000432">
    <property type="entry name" value="LRR receptor-like serine/threonine-protein kinase EFR"/>
    <property type="match status" value="1"/>
</dbReference>
<keyword evidence="6" id="KW-0597">Phosphoprotein</keyword>
<evidence type="ECO:0000256" key="6">
    <source>
        <dbReference type="ARBA" id="ARBA00022553"/>
    </source>
</evidence>
<dbReference type="SUPFAM" id="SSF52058">
    <property type="entry name" value="L domain-like"/>
    <property type="match status" value="2"/>
</dbReference>
<reference evidence="23" key="1">
    <citation type="submission" date="2025-08" db="UniProtKB">
        <authorList>
            <consortium name="RefSeq"/>
        </authorList>
    </citation>
    <scope>IDENTIFICATION</scope>
</reference>
<evidence type="ECO:0000256" key="3">
    <source>
        <dbReference type="ARBA" id="ARBA00012513"/>
    </source>
</evidence>
<dbReference type="Gene3D" id="1.10.510.10">
    <property type="entry name" value="Transferase(Phosphotransferase) domain 1"/>
    <property type="match status" value="1"/>
</dbReference>
<keyword evidence="7" id="KW-0433">Leucine-rich repeat</keyword>